<protein>
    <recommendedName>
        <fullName evidence="4">DUF624 domain-containing protein</fullName>
    </recommendedName>
</protein>
<evidence type="ECO:0000256" key="1">
    <source>
        <dbReference type="SAM" id="Phobius"/>
    </source>
</evidence>
<proteinExistence type="predicted"/>
<dbReference type="RefSeq" id="WP_208738986.1">
    <property type="nucleotide sequence ID" value="NZ_CP024915.1"/>
</dbReference>
<evidence type="ECO:0000313" key="2">
    <source>
        <dbReference type="EMBL" id="AUZ87686.1"/>
    </source>
</evidence>
<dbReference type="AlphaFoldDB" id="A0A2L0UEP9"/>
<feature type="transmembrane region" description="Helical" evidence="1">
    <location>
        <begin position="37"/>
        <end position="60"/>
    </location>
</feature>
<feature type="transmembrane region" description="Helical" evidence="1">
    <location>
        <begin position="91"/>
        <end position="115"/>
    </location>
</feature>
<name>A0A2L0UEP9_9MICC</name>
<keyword evidence="1" id="KW-0472">Membrane</keyword>
<reference evidence="2 3" key="1">
    <citation type="submission" date="2017-11" db="EMBL/GenBank/DDBJ databases">
        <title>Draft genome of Arthrobacter agilis strain UMCV2, a plant growth-promoting rhizobacterium and biocontrol capacity of phytopathogenic fungi.</title>
        <authorList>
            <person name="Martinez-Camara R."/>
            <person name="Santoyo G."/>
            <person name="Moreno-Hagelsieb G."/>
            <person name="Valencia-Cantero E."/>
        </authorList>
    </citation>
    <scope>NUCLEOTIDE SEQUENCE [LARGE SCALE GENOMIC DNA]</scope>
    <source>
        <strain evidence="2 3">UMCV2</strain>
    </source>
</reference>
<keyword evidence="1" id="KW-0812">Transmembrane</keyword>
<dbReference type="EMBL" id="CP024915">
    <property type="protein sequence ID" value="AUZ87686.1"/>
    <property type="molecule type" value="Genomic_DNA"/>
</dbReference>
<evidence type="ECO:0000313" key="3">
    <source>
        <dbReference type="Proteomes" id="UP000239187"/>
    </source>
</evidence>
<feature type="transmembrane region" description="Helical" evidence="1">
    <location>
        <begin position="121"/>
        <end position="144"/>
    </location>
</feature>
<accession>A0A2L0UEP9</accession>
<dbReference type="Proteomes" id="UP000239187">
    <property type="component" value="Chromosome"/>
</dbReference>
<gene>
    <name evidence="2" type="ORF">CVO76_08635</name>
</gene>
<evidence type="ECO:0008006" key="4">
    <source>
        <dbReference type="Google" id="ProtNLM"/>
    </source>
</evidence>
<feature type="transmembrane region" description="Helical" evidence="1">
    <location>
        <begin position="188"/>
        <end position="205"/>
    </location>
</feature>
<organism evidence="2 3">
    <name type="scientific">Arthrobacter agilis</name>
    <dbReference type="NCBI Taxonomy" id="37921"/>
    <lineage>
        <taxon>Bacteria</taxon>
        <taxon>Bacillati</taxon>
        <taxon>Actinomycetota</taxon>
        <taxon>Actinomycetes</taxon>
        <taxon>Micrococcales</taxon>
        <taxon>Micrococcaceae</taxon>
        <taxon>Arthrobacter</taxon>
    </lineage>
</organism>
<keyword evidence="1" id="KW-1133">Transmembrane helix</keyword>
<sequence>MSRRRREAVRGREAATRDGSGLRWPGASARFALFGEVLWVGVLCCVAGLGIVTIPAAFAAGSAHLHRFLRAEDSSLRHFAADFTAALRTGWLVGLGVVLGVALLLLDIVVAAARILPGWQFVLAMGVVLLVALLAALAGTTARWQDSRSWRTAGIQWVRDVRRDPAGVVWLAFAVGLTAIVAWQLPPLVVPGIGCLVFAALATSVRDRPTRS</sequence>